<reference evidence="9 10" key="1">
    <citation type="submission" date="2015-02" db="EMBL/GenBank/DDBJ databases">
        <title>Genome Sequence of Jannaschia aquimarina DSM28248, a member of the Roseobacter clade.</title>
        <authorList>
            <person name="Voget S."/>
            <person name="Daniel R."/>
        </authorList>
    </citation>
    <scope>NUCLEOTIDE SEQUENCE [LARGE SCALE GENOMIC DNA]</scope>
    <source>
        <strain evidence="9 10">GSW-M26</strain>
    </source>
</reference>
<dbReference type="CDD" id="cd07328">
    <property type="entry name" value="M48_Ste24p_like"/>
    <property type="match status" value="1"/>
</dbReference>
<proteinExistence type="inferred from homology"/>
<dbReference type="GO" id="GO:0004222">
    <property type="term" value="F:metalloendopeptidase activity"/>
    <property type="evidence" value="ECO:0007669"/>
    <property type="project" value="InterPro"/>
</dbReference>
<keyword evidence="2" id="KW-0479">Metal-binding</keyword>
<dbReference type="AlphaFoldDB" id="A0A0D1EPQ1"/>
<evidence type="ECO:0000313" key="9">
    <source>
        <dbReference type="EMBL" id="KIT17630.1"/>
    </source>
</evidence>
<evidence type="ECO:0000256" key="6">
    <source>
        <dbReference type="RuleBase" id="RU003983"/>
    </source>
</evidence>
<keyword evidence="5 6" id="KW-0482">Metalloprotease</keyword>
<dbReference type="Gene3D" id="3.30.2010.10">
    <property type="entry name" value="Metalloproteases ('zincins'), catalytic domain"/>
    <property type="match status" value="1"/>
</dbReference>
<evidence type="ECO:0000259" key="8">
    <source>
        <dbReference type="Pfam" id="PF01435"/>
    </source>
</evidence>
<keyword evidence="3 6" id="KW-0378">Hydrolase</keyword>
<keyword evidence="7" id="KW-0812">Transmembrane</keyword>
<evidence type="ECO:0000256" key="4">
    <source>
        <dbReference type="ARBA" id="ARBA00022833"/>
    </source>
</evidence>
<evidence type="ECO:0000256" key="1">
    <source>
        <dbReference type="ARBA" id="ARBA00022670"/>
    </source>
</evidence>
<name>A0A0D1EPQ1_9RHOB</name>
<dbReference type="RefSeq" id="WP_043917384.1">
    <property type="nucleotide sequence ID" value="NZ_FZPF01000002.1"/>
</dbReference>
<dbReference type="PATRIC" id="fig|935700.4.peg.552"/>
<accession>A0A0D1EPQ1</accession>
<keyword evidence="7" id="KW-1133">Transmembrane helix</keyword>
<comment type="caution">
    <text evidence="9">The sequence shown here is derived from an EMBL/GenBank/DDBJ whole genome shotgun (WGS) entry which is preliminary data.</text>
</comment>
<dbReference type="InterPro" id="IPR001915">
    <property type="entry name" value="Peptidase_M48"/>
</dbReference>
<keyword evidence="1 6" id="KW-0645">Protease</keyword>
<comment type="similarity">
    <text evidence="6">Belongs to the peptidase M48 family.</text>
</comment>
<evidence type="ECO:0000256" key="3">
    <source>
        <dbReference type="ARBA" id="ARBA00022801"/>
    </source>
</evidence>
<comment type="cofactor">
    <cofactor evidence="6">
        <name>Zn(2+)</name>
        <dbReference type="ChEBI" id="CHEBI:29105"/>
    </cofactor>
    <text evidence="6">Binds 1 zinc ion per subunit.</text>
</comment>
<evidence type="ECO:0000313" key="10">
    <source>
        <dbReference type="Proteomes" id="UP000032232"/>
    </source>
</evidence>
<evidence type="ECO:0000256" key="5">
    <source>
        <dbReference type="ARBA" id="ARBA00023049"/>
    </source>
</evidence>
<dbReference type="Proteomes" id="UP000032232">
    <property type="component" value="Unassembled WGS sequence"/>
</dbReference>
<keyword evidence="4 6" id="KW-0862">Zinc</keyword>
<feature type="domain" description="Peptidase M48" evidence="8">
    <location>
        <begin position="111"/>
        <end position="328"/>
    </location>
</feature>
<dbReference type="GO" id="GO:0046872">
    <property type="term" value="F:metal ion binding"/>
    <property type="evidence" value="ECO:0007669"/>
    <property type="project" value="UniProtKB-KW"/>
</dbReference>
<keyword evidence="7" id="KW-0472">Membrane</keyword>
<dbReference type="OrthoDB" id="7870694at2"/>
<sequence length="366" mass="39773">MTVATFLDRLHARRAEAQLEEAARNAAEGRLLPRGVTGWTGRLLALTILAAPPGIVLCGVLLIWSFWPAWGAWIPGGLLIGAGLYMLPRRGRMPRGTRGRDTMPATFELLDRIAAAVGARGADRLLVLDDINAFIAQVRGQTLLGMGGILWRASSPDQRIAILAHEFAHQINDDPRRLGLTALAGSILHRWLDLTEPGHDADPVSDIVTVPLAFASEGLIRLLTRLTYGDSQHAEYLADAIAARVAGADATASALRLMLTAPEAGRCMRGFYGPETPRGMEWVDIVAAALRDVPGDRRQALFREAEAQLHSVDESHPPTSLRLRFLSGLSEPPLDLGPIDWDRIEAEWQADIVAIGNRGFRAAQPQ</sequence>
<gene>
    <name evidence="9" type="ORF">jaqu_05210</name>
</gene>
<evidence type="ECO:0000256" key="2">
    <source>
        <dbReference type="ARBA" id="ARBA00022723"/>
    </source>
</evidence>
<dbReference type="Pfam" id="PF01435">
    <property type="entry name" value="Peptidase_M48"/>
    <property type="match status" value="1"/>
</dbReference>
<feature type="transmembrane region" description="Helical" evidence="7">
    <location>
        <begin position="43"/>
        <end position="64"/>
    </location>
</feature>
<dbReference type="GO" id="GO:0006508">
    <property type="term" value="P:proteolysis"/>
    <property type="evidence" value="ECO:0007669"/>
    <property type="project" value="UniProtKB-KW"/>
</dbReference>
<evidence type="ECO:0000256" key="7">
    <source>
        <dbReference type="SAM" id="Phobius"/>
    </source>
</evidence>
<dbReference type="EMBL" id="JYFE01000016">
    <property type="protein sequence ID" value="KIT17630.1"/>
    <property type="molecule type" value="Genomic_DNA"/>
</dbReference>
<organism evidence="9 10">
    <name type="scientific">Jannaschia aquimarina</name>
    <dbReference type="NCBI Taxonomy" id="935700"/>
    <lineage>
        <taxon>Bacteria</taxon>
        <taxon>Pseudomonadati</taxon>
        <taxon>Pseudomonadota</taxon>
        <taxon>Alphaproteobacteria</taxon>
        <taxon>Rhodobacterales</taxon>
        <taxon>Roseobacteraceae</taxon>
        <taxon>Jannaschia</taxon>
    </lineage>
</organism>
<protein>
    <submittedName>
        <fullName evidence="9">Peptidase family M48</fullName>
    </submittedName>
</protein>
<keyword evidence="10" id="KW-1185">Reference proteome</keyword>
<dbReference type="STRING" id="935700.jaqu_05210"/>
<feature type="transmembrane region" description="Helical" evidence="7">
    <location>
        <begin position="70"/>
        <end position="88"/>
    </location>
</feature>